<comment type="caution">
    <text evidence="15">The sequence shown here is derived from an EMBL/GenBank/DDBJ whole genome shotgun (WGS) entry which is preliminary data.</text>
</comment>
<evidence type="ECO:0000313" key="16">
    <source>
        <dbReference type="Proteomes" id="UP001165190"/>
    </source>
</evidence>
<dbReference type="FunFam" id="1.10.630.10:FF:000012">
    <property type="entry name" value="Cytochrome P450 family protein"/>
    <property type="match status" value="1"/>
</dbReference>
<dbReference type="Gene3D" id="1.10.630.10">
    <property type="entry name" value="Cytochrome P450"/>
    <property type="match status" value="1"/>
</dbReference>
<dbReference type="OrthoDB" id="1055148at2759"/>
<keyword evidence="6 12" id="KW-0479">Metal-binding</keyword>
<dbReference type="InterPro" id="IPR002401">
    <property type="entry name" value="Cyt_P450_E_grp-I"/>
</dbReference>
<evidence type="ECO:0000256" key="5">
    <source>
        <dbReference type="ARBA" id="ARBA00022692"/>
    </source>
</evidence>
<proteinExistence type="inferred from homology"/>
<dbReference type="InterPro" id="IPR001128">
    <property type="entry name" value="Cyt_P450"/>
</dbReference>
<evidence type="ECO:0000313" key="15">
    <source>
        <dbReference type="EMBL" id="GMI78950.1"/>
    </source>
</evidence>
<keyword evidence="16" id="KW-1185">Reference proteome</keyword>
<evidence type="ECO:0000256" key="2">
    <source>
        <dbReference type="ARBA" id="ARBA00004167"/>
    </source>
</evidence>
<evidence type="ECO:0000256" key="6">
    <source>
        <dbReference type="ARBA" id="ARBA00022723"/>
    </source>
</evidence>
<gene>
    <name evidence="15" type="ORF">HRI_001564300</name>
</gene>
<evidence type="ECO:0000256" key="13">
    <source>
        <dbReference type="RuleBase" id="RU000461"/>
    </source>
</evidence>
<feature type="transmembrane region" description="Helical" evidence="14">
    <location>
        <begin position="37"/>
        <end position="60"/>
    </location>
</feature>
<evidence type="ECO:0000256" key="7">
    <source>
        <dbReference type="ARBA" id="ARBA00022989"/>
    </source>
</evidence>
<keyword evidence="9 12" id="KW-0408">Iron</keyword>
<comment type="similarity">
    <text evidence="3 13">Belongs to the cytochrome P450 family.</text>
</comment>
<dbReference type="PRINTS" id="PR00463">
    <property type="entry name" value="EP450I"/>
</dbReference>
<evidence type="ECO:0000256" key="14">
    <source>
        <dbReference type="SAM" id="Phobius"/>
    </source>
</evidence>
<keyword evidence="8 13" id="KW-0560">Oxidoreductase</keyword>
<dbReference type="InterPro" id="IPR051103">
    <property type="entry name" value="Plant_metabolite_P450s"/>
</dbReference>
<name>A0A9W7LXV1_HIBTR</name>
<dbReference type="AlphaFoldDB" id="A0A9W7LXV1"/>
<dbReference type="PROSITE" id="PS00086">
    <property type="entry name" value="CYTOCHROME_P450"/>
    <property type="match status" value="1"/>
</dbReference>
<evidence type="ECO:0000256" key="1">
    <source>
        <dbReference type="ARBA" id="ARBA00001971"/>
    </source>
</evidence>
<evidence type="ECO:0000256" key="3">
    <source>
        <dbReference type="ARBA" id="ARBA00010617"/>
    </source>
</evidence>
<dbReference type="Proteomes" id="UP001165190">
    <property type="component" value="Unassembled WGS sequence"/>
</dbReference>
<dbReference type="PANTHER" id="PTHR24298:SF800">
    <property type="entry name" value="CYTOCHROME P450 89A2-RELATED"/>
    <property type="match status" value="1"/>
</dbReference>
<evidence type="ECO:0000256" key="11">
    <source>
        <dbReference type="ARBA" id="ARBA00023136"/>
    </source>
</evidence>
<keyword evidence="10 13" id="KW-0503">Monooxygenase</keyword>
<reference evidence="15" key="1">
    <citation type="submission" date="2023-05" db="EMBL/GenBank/DDBJ databases">
        <title>Genome and transcriptome analyses reveal genes involved in the formation of fine ridges on petal epidermal cells in Hibiscus trionum.</title>
        <authorList>
            <person name="Koshimizu S."/>
            <person name="Masuda S."/>
            <person name="Ishii T."/>
            <person name="Shirasu K."/>
            <person name="Hoshino A."/>
            <person name="Arita M."/>
        </authorList>
    </citation>
    <scope>NUCLEOTIDE SEQUENCE</scope>
    <source>
        <strain evidence="15">Hamamatsu line</strain>
    </source>
</reference>
<keyword evidence="5 14" id="KW-0812">Transmembrane</keyword>
<evidence type="ECO:0000256" key="9">
    <source>
        <dbReference type="ARBA" id="ARBA00023004"/>
    </source>
</evidence>
<keyword evidence="7 14" id="KW-1133">Transmembrane helix</keyword>
<keyword evidence="4 12" id="KW-0349">Heme</keyword>
<dbReference type="GO" id="GO:0020037">
    <property type="term" value="F:heme binding"/>
    <property type="evidence" value="ECO:0007669"/>
    <property type="project" value="InterPro"/>
</dbReference>
<organism evidence="15 16">
    <name type="scientific">Hibiscus trionum</name>
    <name type="common">Flower of an hour</name>
    <dbReference type="NCBI Taxonomy" id="183268"/>
    <lineage>
        <taxon>Eukaryota</taxon>
        <taxon>Viridiplantae</taxon>
        <taxon>Streptophyta</taxon>
        <taxon>Embryophyta</taxon>
        <taxon>Tracheophyta</taxon>
        <taxon>Spermatophyta</taxon>
        <taxon>Magnoliopsida</taxon>
        <taxon>eudicotyledons</taxon>
        <taxon>Gunneridae</taxon>
        <taxon>Pentapetalae</taxon>
        <taxon>rosids</taxon>
        <taxon>malvids</taxon>
        <taxon>Malvales</taxon>
        <taxon>Malvaceae</taxon>
        <taxon>Malvoideae</taxon>
        <taxon>Hibiscus</taxon>
    </lineage>
</organism>
<accession>A0A9W7LXV1</accession>
<evidence type="ECO:0000256" key="4">
    <source>
        <dbReference type="ARBA" id="ARBA00022617"/>
    </source>
</evidence>
<feature type="binding site" description="axial binding residue" evidence="12">
    <location>
        <position position="489"/>
    </location>
    <ligand>
        <name>heme</name>
        <dbReference type="ChEBI" id="CHEBI:30413"/>
    </ligand>
    <ligandPart>
        <name>Fe</name>
        <dbReference type="ChEBI" id="CHEBI:18248"/>
    </ligandPart>
</feature>
<dbReference type="CDD" id="cd11075">
    <property type="entry name" value="CYP77_89"/>
    <property type="match status" value="1"/>
</dbReference>
<comment type="subcellular location">
    <subcellularLocation>
        <location evidence="2">Membrane</location>
        <topology evidence="2">Single-pass membrane protein</topology>
    </subcellularLocation>
</comment>
<dbReference type="SUPFAM" id="SSF48264">
    <property type="entry name" value="Cytochrome P450"/>
    <property type="match status" value="1"/>
</dbReference>
<dbReference type="InterPro" id="IPR017972">
    <property type="entry name" value="Cyt_P450_CS"/>
</dbReference>
<dbReference type="GO" id="GO:0005506">
    <property type="term" value="F:iron ion binding"/>
    <property type="evidence" value="ECO:0007669"/>
    <property type="project" value="InterPro"/>
</dbReference>
<evidence type="ECO:0000256" key="8">
    <source>
        <dbReference type="ARBA" id="ARBA00023002"/>
    </source>
</evidence>
<dbReference type="GO" id="GO:0016709">
    <property type="term" value="F:oxidoreductase activity, acting on paired donors, with incorporation or reduction of molecular oxygen, NAD(P)H as one donor, and incorporation of one atom of oxygen"/>
    <property type="evidence" value="ECO:0007669"/>
    <property type="project" value="TreeGrafter"/>
</dbReference>
<evidence type="ECO:0000256" key="10">
    <source>
        <dbReference type="ARBA" id="ARBA00023033"/>
    </source>
</evidence>
<dbReference type="GO" id="GO:0016020">
    <property type="term" value="C:membrane"/>
    <property type="evidence" value="ECO:0007669"/>
    <property type="project" value="UniProtKB-SubCell"/>
</dbReference>
<evidence type="ECO:0000256" key="12">
    <source>
        <dbReference type="PIRSR" id="PIRSR602401-1"/>
    </source>
</evidence>
<dbReference type="PRINTS" id="PR00385">
    <property type="entry name" value="P450"/>
</dbReference>
<keyword evidence="11 14" id="KW-0472">Membrane</keyword>
<dbReference type="EMBL" id="BSYR01000016">
    <property type="protein sequence ID" value="GMI78950.1"/>
    <property type="molecule type" value="Genomic_DNA"/>
</dbReference>
<protein>
    <submittedName>
        <fullName evidence="15">Cytochrome P450, family 87, subfamily A, polypeptide 6</fullName>
    </submittedName>
</protein>
<dbReference type="Pfam" id="PF00067">
    <property type="entry name" value="p450"/>
    <property type="match status" value="1"/>
</dbReference>
<dbReference type="PANTHER" id="PTHR24298">
    <property type="entry name" value="FLAVONOID 3'-MONOOXYGENASE-RELATED"/>
    <property type="match status" value="1"/>
</dbReference>
<sequence>MVPKHGEVCYKMDNLLHNFNNQLPVLPNQSSVKMETWFLIVSTLCVAALIKALLNLVFLYRKYGRSNTNLPPGPPTFPFIGNAMLLGKSFYELESNLRRVHAKLGNIVTLRVGPYPIVFVRDHSLAHQALVQKGSVFGDRPSSVSLGNQNTINSARYGPTWSVLRKNLTSEILNPSRVRSYSHARKWVLQILKEQLIKSGGSGEPVRVVDHFRYAMFCLLALMCFGDKLDENQIRRIERVQLDLLLSFQNFNILNIWPRVTKVLFYSLWRKLQRIRQNQEDVLVPLIRARKDAKAENSNKMKEEGDGFITSYVDTLLDLQLPEEKRKLNEGEMVSLCSEFLNAGTDTTSTALQWIMANLVKYPDIQEKLFMEIKGVVGEGEEEVKEEDLQKMPYLKAVILEGLRRHPPAHFLLPHRVTEDVVLNDFVLPNKIIINFMVAEMGMDPKVWEDPIAFRPERFVNSDGSERLFDITGSKGIKMMPFGAGRRMCPALGLAVLHLQYFVANLVWCFDWKAVDGDDVDLAEKEEFTIVMKTPLQAHIHSRLH</sequence>
<comment type="cofactor">
    <cofactor evidence="1 12">
        <name>heme</name>
        <dbReference type="ChEBI" id="CHEBI:30413"/>
    </cofactor>
</comment>
<dbReference type="InterPro" id="IPR036396">
    <property type="entry name" value="Cyt_P450_sf"/>
</dbReference>